<comment type="caution">
    <text evidence="1">The sequence shown here is derived from an EMBL/GenBank/DDBJ whole genome shotgun (WGS) entry which is preliminary data.</text>
</comment>
<dbReference type="Proteomes" id="UP000294530">
    <property type="component" value="Unassembled WGS sequence"/>
</dbReference>
<dbReference type="KEGG" id="blac:94347258"/>
<dbReference type="GeneID" id="94347258"/>
<sequence length="61" mass="7135">MPYRVVLRSYRTLVHVASPVSQPKLSNPFSFLYRNATAKILSMEWLQHFILIHGKVFGLEF</sequence>
<organism evidence="1 2">
    <name type="scientific">Bremia lactucae</name>
    <name type="common">Lettuce downy mildew</name>
    <dbReference type="NCBI Taxonomy" id="4779"/>
    <lineage>
        <taxon>Eukaryota</taxon>
        <taxon>Sar</taxon>
        <taxon>Stramenopiles</taxon>
        <taxon>Oomycota</taxon>
        <taxon>Peronosporomycetes</taxon>
        <taxon>Peronosporales</taxon>
        <taxon>Peronosporaceae</taxon>
        <taxon>Bremia</taxon>
    </lineage>
</organism>
<evidence type="ECO:0000313" key="1">
    <source>
        <dbReference type="EMBL" id="TDH71448.1"/>
    </source>
</evidence>
<reference evidence="1 2" key="1">
    <citation type="journal article" date="2021" name="Genome Biol.">
        <title>AFLAP: assembly-free linkage analysis pipeline using k-mers from genome sequencing data.</title>
        <authorList>
            <person name="Fletcher K."/>
            <person name="Zhang L."/>
            <person name="Gil J."/>
            <person name="Han R."/>
            <person name="Cavanaugh K."/>
            <person name="Michelmore R."/>
        </authorList>
    </citation>
    <scope>NUCLEOTIDE SEQUENCE [LARGE SCALE GENOMIC DNA]</scope>
    <source>
        <strain evidence="1 2">SF5</strain>
    </source>
</reference>
<proteinExistence type="predicted"/>
<accession>A0A976FR62</accession>
<protein>
    <submittedName>
        <fullName evidence="1">Uncharacterized protein</fullName>
    </submittedName>
</protein>
<gene>
    <name evidence="1" type="ORF">CCR75_003493</name>
</gene>
<evidence type="ECO:0000313" key="2">
    <source>
        <dbReference type="Proteomes" id="UP000294530"/>
    </source>
</evidence>
<dbReference type="EMBL" id="SHOA02000004">
    <property type="protein sequence ID" value="TDH71448.1"/>
    <property type="molecule type" value="Genomic_DNA"/>
</dbReference>
<dbReference type="RefSeq" id="XP_067820947.1">
    <property type="nucleotide sequence ID" value="XM_067961587.1"/>
</dbReference>
<keyword evidence="2" id="KW-1185">Reference proteome</keyword>
<name>A0A976FR62_BRELC</name>
<dbReference type="AlphaFoldDB" id="A0A976FR62"/>